<feature type="domain" description="Putative type VI secretion system Rhs element associated Vgr" evidence="3">
    <location>
        <begin position="551"/>
        <end position="655"/>
    </location>
</feature>
<dbReference type="Pfam" id="PF13296">
    <property type="entry name" value="T6SS_Vgr"/>
    <property type="match status" value="1"/>
</dbReference>
<dbReference type="InterPro" id="IPR018769">
    <property type="entry name" value="VgrG2_DUF2345"/>
</dbReference>
<dbReference type="AlphaFoldDB" id="A0A7I8BSU9"/>
<dbReference type="InterPro" id="IPR028244">
    <property type="entry name" value="T6SS_Rhs_Vgr_dom"/>
</dbReference>
<dbReference type="KEGG" id="plad:PPGU16_48410"/>
<feature type="domain" description="DUF2345" evidence="2">
    <location>
        <begin position="689"/>
        <end position="836"/>
    </location>
</feature>
<evidence type="ECO:0000259" key="2">
    <source>
        <dbReference type="Pfam" id="PF10106"/>
    </source>
</evidence>
<dbReference type="SUPFAM" id="SSF69279">
    <property type="entry name" value="Phage tail proteins"/>
    <property type="match status" value="2"/>
</dbReference>
<protein>
    <recommendedName>
        <fullName evidence="6">Type IV secretion protein Rhs</fullName>
    </recommendedName>
</protein>
<evidence type="ECO:0000313" key="5">
    <source>
        <dbReference type="Proteomes" id="UP000510888"/>
    </source>
</evidence>
<dbReference type="SUPFAM" id="SSF69349">
    <property type="entry name" value="Phage fibre proteins"/>
    <property type="match status" value="1"/>
</dbReference>
<dbReference type="Gene3D" id="2.40.50.230">
    <property type="entry name" value="Gp5 N-terminal domain"/>
    <property type="match status" value="1"/>
</dbReference>
<gene>
    <name evidence="4" type="ORF">PPGU16_48410</name>
</gene>
<keyword evidence="5" id="KW-1185">Reference proteome</keyword>
<dbReference type="Pfam" id="PF10106">
    <property type="entry name" value="DUF2345"/>
    <property type="match status" value="1"/>
</dbReference>
<dbReference type="Pfam" id="PF05954">
    <property type="entry name" value="Phage_GPD"/>
    <property type="match status" value="1"/>
</dbReference>
<dbReference type="InterPro" id="IPR006533">
    <property type="entry name" value="T6SS_Vgr_RhsGE"/>
</dbReference>
<dbReference type="NCBIfam" id="TIGR01646">
    <property type="entry name" value="vgr_GE"/>
    <property type="match status" value="1"/>
</dbReference>
<sequence>MKNYRRNSPNVYRRPARTLEIAGPALPRWTPPYLDMLSEGEDTRAVLIPVSLEGHEAIGQPYRYVVQCRTDIDVPGYPDVITLDLDRIVGTAVTVSIDIPGKGTFIPAMPGDTGRGNIGFGVREISGMVTEAGYVRHDDRAIVYQFVIEPALAKARKGRNYRIFQNSTVIDVIESILAAYPMSIDWRIAGPPVIDHYPTRDLIRQHFESDAAFFQRLCEHYGLFYWFEHSNTYHRIVIADTMGAFHPHGEAYETILFSTADRIDEEHIDRFEVISRQTEGKVTAVDHDYTRPRLARHNFPLSEESEDPRDTAEADQEYYTYANVSQPRQGAQGLSGTPNQVDQEAQFAALVRMQALRCQGLRAKGHGNMRGLTTGFTFELAGHPYGKANQEYVVVSTTLRITDAGQASGTAQEFSCETDFEVQPVREYFRMPHETPWPQVSVERAIVTGPDGQEIWTDAYGRIKCQVVPDREGNFDENSFIWVSPMQPWQHGQTGTAAVPRIGSEVYIGYVNSNPDMPVLLGSTVNANNQPGWQLPANQWLSGLRSRMQGGVSSNHLVLDDTKGKQQAQLASDHGKSSLSVGYNTRIDGNAGRQDARGEGFELRTDLWGALRAAMGLLVTTFGRSGAAGEVKEMAGTVARLTQARAQHEDLSRLAQQHNAQTLDASQANAASTIKTQNEAIRGNGGRAGNDFPELTRPDMVLASAAGIATMATDSTHMASQNDHAITAGRDVSYSAGRSYHVAARGAVSLFAYQQGMKFIAARGAWVAQAQSGPMSLAALGDVTVSSTDGRIVITASKEVWIGAGGSYVQINGSGITNGSPGPILEKTPSWDKSGADVKRMPLPAMPVTPLVQDPAHVYSQTFDVSTVTANPGIGPALANQPYRIYLPDGTIQQQGMLTEGSTVTVSTPESTRLKCKIGAGDWGTVEDAYDHHELEDDAGPA</sequence>
<dbReference type="NCBIfam" id="TIGR03361">
    <property type="entry name" value="VI_Rhs_Vgr"/>
    <property type="match status" value="1"/>
</dbReference>
<accession>A0A7I8BSU9</accession>
<evidence type="ECO:0008006" key="6">
    <source>
        <dbReference type="Google" id="ProtNLM"/>
    </source>
</evidence>
<dbReference type="Gene3D" id="2.30.110.50">
    <property type="match status" value="1"/>
</dbReference>
<dbReference type="RefSeq" id="WP_180722996.1">
    <property type="nucleotide sequence ID" value="NZ_AP023175.1"/>
</dbReference>
<dbReference type="Gene3D" id="4.10.220.110">
    <property type="match status" value="1"/>
</dbReference>
<evidence type="ECO:0000256" key="1">
    <source>
        <dbReference type="SAM" id="MobiDB-lite"/>
    </source>
</evidence>
<feature type="region of interest" description="Disordered" evidence="1">
    <location>
        <begin position="561"/>
        <end position="583"/>
    </location>
</feature>
<dbReference type="SUPFAM" id="SSF69255">
    <property type="entry name" value="gp5 N-terminal domain-like"/>
    <property type="match status" value="1"/>
</dbReference>
<proteinExistence type="predicted"/>
<dbReference type="EMBL" id="AP023175">
    <property type="protein sequence ID" value="BCF91774.1"/>
    <property type="molecule type" value="Genomic_DNA"/>
</dbReference>
<reference evidence="4 5" key="1">
    <citation type="journal article" date="2020" name="Genes (Basel)">
        <title>Genomic Comparison of Insect Gut Symbionts from Divergent Burkholderia Subclades.</title>
        <authorList>
            <person name="Takeshita K."/>
            <person name="Kikuchi Y."/>
        </authorList>
    </citation>
    <scope>NUCLEOTIDE SEQUENCE [LARGE SCALE GENOMIC DNA]</scope>
    <source>
        <strain evidence="4 5">PGU16</strain>
    </source>
</reference>
<evidence type="ECO:0000313" key="4">
    <source>
        <dbReference type="EMBL" id="BCF91774.1"/>
    </source>
</evidence>
<dbReference type="Proteomes" id="UP000510888">
    <property type="component" value="Chromosome 2"/>
</dbReference>
<evidence type="ECO:0000259" key="3">
    <source>
        <dbReference type="Pfam" id="PF13296"/>
    </source>
</evidence>
<name>A0A7I8BSU9_9BURK</name>
<organism evidence="4 5">
    <name type="scientific">Paraburkholderia largidicola</name>
    <dbReference type="NCBI Taxonomy" id="3014751"/>
    <lineage>
        <taxon>Bacteria</taxon>
        <taxon>Pseudomonadati</taxon>
        <taxon>Pseudomonadota</taxon>
        <taxon>Betaproteobacteria</taxon>
        <taxon>Burkholderiales</taxon>
        <taxon>Burkholderiaceae</taxon>
        <taxon>Paraburkholderia</taxon>
    </lineage>
</organism>
<dbReference type="InterPro" id="IPR037026">
    <property type="entry name" value="Vgr_OB-fold_dom_sf"/>
</dbReference>
<dbReference type="InterPro" id="IPR017847">
    <property type="entry name" value="T6SS_RhsGE_Vgr_subset"/>
</dbReference>
<dbReference type="Gene3D" id="3.55.50.10">
    <property type="entry name" value="Baseplate protein-like domains"/>
    <property type="match status" value="1"/>
</dbReference>